<dbReference type="STRING" id="1122216.GCA_000423385_01688"/>
<evidence type="ECO:0000313" key="2">
    <source>
        <dbReference type="Proteomes" id="UP000255234"/>
    </source>
</evidence>
<name>A0A378NSP7_9FIRM</name>
<evidence type="ECO:0000313" key="1">
    <source>
        <dbReference type="EMBL" id="STY70825.1"/>
    </source>
</evidence>
<sequence>MYKRKYKEKFPVIAICYDFDYCEPHTCDFNHKLGKQNSQRI</sequence>
<accession>A0A378NSP7</accession>
<dbReference type="EMBL" id="UGPP01000001">
    <property type="protein sequence ID" value="STY70825.1"/>
    <property type="molecule type" value="Genomic_DNA"/>
</dbReference>
<proteinExistence type="predicted"/>
<dbReference type="RefSeq" id="WP_258553946.1">
    <property type="nucleotide sequence ID" value="NZ_UGPP01000001.1"/>
</dbReference>
<protein>
    <submittedName>
        <fullName evidence="1">Uncharacterized protein</fullName>
    </submittedName>
</protein>
<reference evidence="1 2" key="1">
    <citation type="submission" date="2018-06" db="EMBL/GenBank/DDBJ databases">
        <authorList>
            <consortium name="Pathogen Informatics"/>
            <person name="Doyle S."/>
        </authorList>
    </citation>
    <scope>NUCLEOTIDE SEQUENCE [LARGE SCALE GENOMIC DNA]</scope>
    <source>
        <strain evidence="1 2">NCTC10571</strain>
    </source>
</reference>
<gene>
    <name evidence="1" type="ORF">NCTC10571_00971</name>
</gene>
<dbReference type="AlphaFoldDB" id="A0A378NSP7"/>
<organism evidence="1 2">
    <name type="scientific">Megamonas hypermegale</name>
    <dbReference type="NCBI Taxonomy" id="158847"/>
    <lineage>
        <taxon>Bacteria</taxon>
        <taxon>Bacillati</taxon>
        <taxon>Bacillota</taxon>
        <taxon>Negativicutes</taxon>
        <taxon>Selenomonadales</taxon>
        <taxon>Selenomonadaceae</taxon>
        <taxon>Megamonas</taxon>
    </lineage>
</organism>
<dbReference type="Proteomes" id="UP000255234">
    <property type="component" value="Unassembled WGS sequence"/>
</dbReference>